<comment type="caution">
    <text evidence="7">The sequence shown here is derived from an EMBL/GenBank/DDBJ whole genome shotgun (WGS) entry which is preliminary data.</text>
</comment>
<keyword evidence="8" id="KW-1185">Reference proteome</keyword>
<dbReference type="Gene3D" id="3.40.720.10">
    <property type="entry name" value="Alkaline Phosphatase, subunit A"/>
    <property type="match status" value="2"/>
</dbReference>
<dbReference type="GO" id="GO:0046872">
    <property type="term" value="F:metal ion binding"/>
    <property type="evidence" value="ECO:0007669"/>
    <property type="project" value="InterPro"/>
</dbReference>
<dbReference type="Pfam" id="PF01676">
    <property type="entry name" value="Metalloenzyme"/>
    <property type="match status" value="1"/>
</dbReference>
<organism evidence="7 8">
    <name type="scientific">Malus baccata</name>
    <name type="common">Siberian crab apple</name>
    <name type="synonym">Pyrus baccata</name>
    <dbReference type="NCBI Taxonomy" id="106549"/>
    <lineage>
        <taxon>Eukaryota</taxon>
        <taxon>Viridiplantae</taxon>
        <taxon>Streptophyta</taxon>
        <taxon>Embryophyta</taxon>
        <taxon>Tracheophyta</taxon>
        <taxon>Spermatophyta</taxon>
        <taxon>Magnoliopsida</taxon>
        <taxon>eudicotyledons</taxon>
        <taxon>Gunneridae</taxon>
        <taxon>Pentapetalae</taxon>
        <taxon>rosids</taxon>
        <taxon>fabids</taxon>
        <taxon>Rosales</taxon>
        <taxon>Rosaceae</taxon>
        <taxon>Amygdaloideae</taxon>
        <taxon>Maleae</taxon>
        <taxon>Malus</taxon>
    </lineage>
</organism>
<reference evidence="7 8" key="1">
    <citation type="journal article" date="2019" name="G3 (Bethesda)">
        <title>Sequencing of a Wild Apple (Malus baccata) Genome Unravels the Differences Between Cultivated and Wild Apple Species Regarding Disease Resistance and Cold Tolerance.</title>
        <authorList>
            <person name="Chen X."/>
        </authorList>
    </citation>
    <scope>NUCLEOTIDE SEQUENCE [LARGE SCALE GENOMIC DNA]</scope>
    <source>
        <strain evidence="8">cv. Shandingzi</strain>
        <tissue evidence="7">Leaves</tissue>
    </source>
</reference>
<dbReference type="InterPro" id="IPR017850">
    <property type="entry name" value="Alkaline_phosphatase_core_sf"/>
</dbReference>
<sequence length="394" mass="43112">YVLIDGVGDVSIPRFGFKTPLQAAKVPNLDAIASAGVNGLMDTVEVGLGCGSDTAHLSLLGYDPRVYLFLYKMAVPHNAHCYFVVLYSNFANLDEKTGIVISWRADRHFEEQGPILCAALDGMKLPSFPEYEVRVSRFRLTKNHLLQPLNAKRAAEGKNIADLVHLRGCGIRIEVPPLEKKRGLRPGMVAPTKIIAGLGFSLGIDILEAPGATGDYRTFITSKANAIAKALSAPLKSCPNVFVLREDKNKPGQPDGYDFRFLHVKDIDDAGHDKATLFKVKAMEAVDRAIGQLARLLWEAESTGNFEYFLCVTGDHSTPVEYGDHSFEPVPFTICSLKDFVSVRGEKTILGGFLDPFPLATVKDGENLTEDVNKGRESNSLKLSAAIQFLSLTR</sequence>
<protein>
    <recommendedName>
        <fullName evidence="6">Metalloenzyme domain-containing protein</fullName>
    </recommendedName>
</protein>
<evidence type="ECO:0000259" key="6">
    <source>
        <dbReference type="Pfam" id="PF01676"/>
    </source>
</evidence>
<dbReference type="AlphaFoldDB" id="A0A540KK29"/>
<dbReference type="PANTHER" id="PTHR31209">
    <property type="entry name" value="COFACTOR-INDEPENDENT PHOSPHOGLYCERATE MUTASE"/>
    <property type="match status" value="1"/>
</dbReference>
<dbReference type="Proteomes" id="UP000315295">
    <property type="component" value="Unassembled WGS sequence"/>
</dbReference>
<feature type="domain" description="Metalloenzyme" evidence="6">
    <location>
        <begin position="2"/>
        <end position="337"/>
    </location>
</feature>
<feature type="non-terminal residue" evidence="7">
    <location>
        <position position="1"/>
    </location>
</feature>
<dbReference type="SUPFAM" id="SSF53649">
    <property type="entry name" value="Alkaline phosphatase-like"/>
    <property type="match status" value="1"/>
</dbReference>
<dbReference type="STRING" id="106549.A0A540KK29"/>
<comment type="catalytic activity">
    <reaction evidence="1">
        <text>(2R)-2-phosphoglycerate = (2R)-3-phosphoglycerate</text>
        <dbReference type="Rhea" id="RHEA:15901"/>
        <dbReference type="ChEBI" id="CHEBI:58272"/>
        <dbReference type="ChEBI" id="CHEBI:58289"/>
        <dbReference type="EC" id="5.4.2.12"/>
    </reaction>
</comment>
<dbReference type="EMBL" id="VIEB01001190">
    <property type="protein sequence ID" value="TQD74372.1"/>
    <property type="molecule type" value="Genomic_DNA"/>
</dbReference>
<proteinExistence type="inferred from homology"/>
<comment type="function">
    <text evidence="2">Catalyzes the interconversion of 2-phosphoglycerate and 3-phosphoglycerate.</text>
</comment>
<comment type="similarity">
    <text evidence="4">Belongs to the BPG-independent phosphoglycerate mutase family. A-PGAM subfamily.</text>
</comment>
<evidence type="ECO:0000313" key="7">
    <source>
        <dbReference type="EMBL" id="TQD74372.1"/>
    </source>
</evidence>
<dbReference type="PANTHER" id="PTHR31209:SF0">
    <property type="entry name" value="METALLOENZYME DOMAIN-CONTAINING PROTEIN"/>
    <property type="match status" value="1"/>
</dbReference>
<dbReference type="GO" id="GO:0006096">
    <property type="term" value="P:glycolytic process"/>
    <property type="evidence" value="ECO:0007669"/>
    <property type="project" value="UniProtKB-KW"/>
</dbReference>
<comment type="pathway">
    <text evidence="3">Carbohydrate degradation.</text>
</comment>
<dbReference type="PIRSF" id="PIRSF006392">
    <property type="entry name" value="IPGAM_arch"/>
    <property type="match status" value="1"/>
</dbReference>
<gene>
    <name evidence="7" type="ORF">C1H46_040084</name>
</gene>
<accession>A0A540KK29</accession>
<evidence type="ECO:0000256" key="4">
    <source>
        <dbReference type="ARBA" id="ARBA00005524"/>
    </source>
</evidence>
<evidence type="ECO:0000256" key="5">
    <source>
        <dbReference type="ARBA" id="ARBA00023152"/>
    </source>
</evidence>
<dbReference type="InterPro" id="IPR006124">
    <property type="entry name" value="Metalloenzyme"/>
</dbReference>
<dbReference type="Pfam" id="PF10143">
    <property type="entry name" value="PhosphMutase"/>
    <property type="match status" value="1"/>
</dbReference>
<dbReference type="GO" id="GO:0004619">
    <property type="term" value="F:phosphoglycerate mutase activity"/>
    <property type="evidence" value="ECO:0007669"/>
    <property type="project" value="UniProtKB-EC"/>
</dbReference>
<name>A0A540KK29_MALBA</name>
<keyword evidence="5" id="KW-0324">Glycolysis</keyword>
<evidence type="ECO:0000256" key="1">
    <source>
        <dbReference type="ARBA" id="ARBA00000370"/>
    </source>
</evidence>
<dbReference type="InterPro" id="IPR004456">
    <property type="entry name" value="Pglycerate_mutase_ApgM"/>
</dbReference>
<dbReference type="CDD" id="cd16011">
    <property type="entry name" value="iPGM_like"/>
    <property type="match status" value="1"/>
</dbReference>
<evidence type="ECO:0000256" key="2">
    <source>
        <dbReference type="ARBA" id="ARBA00002315"/>
    </source>
</evidence>
<evidence type="ECO:0000313" key="8">
    <source>
        <dbReference type="Proteomes" id="UP000315295"/>
    </source>
</evidence>
<evidence type="ECO:0000256" key="3">
    <source>
        <dbReference type="ARBA" id="ARBA00004921"/>
    </source>
</evidence>